<sequence>MGTEQQIFSVLSISAFVFSLVCLFFYYKRRKLHPIKHRSHIVSVVFYFCIFVALLFSTIIMMVGGESNCGLYYFLTFVSLNMFMSIYCSKAGILYYIHRQTKKKLTKAKLLLVDQSKKSGDSESTNTLEKLSSKANLNSDDGLEFDGDINSDNVGDVIQQFEKDFYKTKFFETKRFEIIMVLVKVVVYSIIAIITIFSYDLHKVNSLECKLPMNKGPMIIFQVFYFIHLIVLSIKCLEIRKIQDINMIKNEVYSAYIILLISFVVTMISEKADIKIKCCWLYLVLSFMLFIISFVLPIVNSYKIENKLINNQKKNGGNNFYNFFKSIINHKKKVSYWIEFAQSNYSVENIMFYRSVNEFKNKKCKRAKKALSKNIINNYIKTTSPLIINISSNVRDSVLKNFETNPLDKELYDGAIEEILHLMYSNSFPAFYNSFYHHQMIIENTLENPSNYLVNSENSNSDTELKNISKSIKIKSIKKNKTKKENTSSD</sequence>
<evidence type="ECO:0000313" key="3">
    <source>
        <dbReference type="EMBL" id="KAJ6251827.1"/>
    </source>
</evidence>
<dbReference type="Proteomes" id="UP001150062">
    <property type="component" value="Unassembled WGS sequence"/>
</dbReference>
<dbReference type="PRINTS" id="PR01301">
    <property type="entry name" value="RGSPROTEIN"/>
</dbReference>
<keyword evidence="1" id="KW-1133">Transmembrane helix</keyword>
<reference evidence="3" key="1">
    <citation type="submission" date="2022-08" db="EMBL/GenBank/DDBJ databases">
        <title>Novel sulfate-reducing endosymbionts in the free-living metamonad Anaeramoeba.</title>
        <authorList>
            <person name="Jerlstrom-Hultqvist J."/>
            <person name="Cepicka I."/>
            <person name="Gallot-Lavallee L."/>
            <person name="Salas-Leiva D."/>
            <person name="Curtis B.A."/>
            <person name="Zahonova K."/>
            <person name="Pipaliya S."/>
            <person name="Dacks J."/>
            <person name="Roger A.J."/>
        </authorList>
    </citation>
    <scope>NUCLEOTIDE SEQUENCE</scope>
    <source>
        <strain evidence="3">Schooner1</strain>
    </source>
</reference>
<feature type="transmembrane region" description="Helical" evidence="1">
    <location>
        <begin position="71"/>
        <end position="97"/>
    </location>
</feature>
<gene>
    <name evidence="3" type="ORF">M0813_01597</name>
</gene>
<dbReference type="InterPro" id="IPR016137">
    <property type="entry name" value="RGS"/>
</dbReference>
<evidence type="ECO:0000256" key="1">
    <source>
        <dbReference type="SAM" id="Phobius"/>
    </source>
</evidence>
<comment type="caution">
    <text evidence="3">The sequence shown here is derived from an EMBL/GenBank/DDBJ whole genome shotgun (WGS) entry which is preliminary data.</text>
</comment>
<feature type="transmembrane region" description="Helical" evidence="1">
    <location>
        <begin position="280"/>
        <end position="299"/>
    </location>
</feature>
<protein>
    <submittedName>
        <fullName evidence="3">Double hit</fullName>
    </submittedName>
</protein>
<evidence type="ECO:0000259" key="2">
    <source>
        <dbReference type="PROSITE" id="PS50132"/>
    </source>
</evidence>
<feature type="transmembrane region" description="Helical" evidence="1">
    <location>
        <begin position="178"/>
        <end position="199"/>
    </location>
</feature>
<feature type="transmembrane region" description="Helical" evidence="1">
    <location>
        <begin position="219"/>
        <end position="238"/>
    </location>
</feature>
<dbReference type="PANTHER" id="PTHR10845">
    <property type="entry name" value="REGULATOR OF G PROTEIN SIGNALING"/>
    <property type="match status" value="1"/>
</dbReference>
<evidence type="ECO:0000313" key="4">
    <source>
        <dbReference type="Proteomes" id="UP001150062"/>
    </source>
</evidence>
<dbReference type="SUPFAM" id="SSF48097">
    <property type="entry name" value="Regulator of G-protein signaling, RGS"/>
    <property type="match status" value="1"/>
</dbReference>
<dbReference type="Pfam" id="PF00615">
    <property type="entry name" value="RGS"/>
    <property type="match status" value="1"/>
</dbReference>
<keyword evidence="1" id="KW-0812">Transmembrane</keyword>
<dbReference type="PANTHER" id="PTHR10845:SF192">
    <property type="entry name" value="DOUBLE HIT, ISOFORM B"/>
    <property type="match status" value="1"/>
</dbReference>
<feature type="transmembrane region" description="Helical" evidence="1">
    <location>
        <begin position="39"/>
        <end position="65"/>
    </location>
</feature>
<keyword evidence="1" id="KW-0472">Membrane</keyword>
<dbReference type="CDD" id="cd07440">
    <property type="entry name" value="RGS"/>
    <property type="match status" value="1"/>
</dbReference>
<name>A0ABQ8Z4K6_9EUKA</name>
<feature type="transmembrane region" description="Helical" evidence="1">
    <location>
        <begin position="6"/>
        <end position="27"/>
    </location>
</feature>
<feature type="domain" description="RGS" evidence="2">
    <location>
        <begin position="323"/>
        <end position="441"/>
    </location>
</feature>
<dbReference type="Gene3D" id="1.10.167.10">
    <property type="entry name" value="Regulator of G-protein Signalling 4, domain 2"/>
    <property type="match status" value="1"/>
</dbReference>
<dbReference type="PROSITE" id="PS50132">
    <property type="entry name" value="RGS"/>
    <property type="match status" value="1"/>
</dbReference>
<dbReference type="EMBL" id="JAOAOG010000054">
    <property type="protein sequence ID" value="KAJ6251827.1"/>
    <property type="molecule type" value="Genomic_DNA"/>
</dbReference>
<accession>A0ABQ8Z4K6</accession>
<dbReference type="InterPro" id="IPR036305">
    <property type="entry name" value="RGS_sf"/>
</dbReference>
<feature type="transmembrane region" description="Helical" evidence="1">
    <location>
        <begin position="250"/>
        <end position="268"/>
    </location>
</feature>
<organism evidence="3 4">
    <name type="scientific">Anaeramoeba flamelloides</name>
    <dbReference type="NCBI Taxonomy" id="1746091"/>
    <lineage>
        <taxon>Eukaryota</taxon>
        <taxon>Metamonada</taxon>
        <taxon>Anaeramoebidae</taxon>
        <taxon>Anaeramoeba</taxon>
    </lineage>
</organism>
<dbReference type="SMART" id="SM00315">
    <property type="entry name" value="RGS"/>
    <property type="match status" value="1"/>
</dbReference>
<keyword evidence="4" id="KW-1185">Reference proteome</keyword>
<dbReference type="InterPro" id="IPR044926">
    <property type="entry name" value="RGS_subdomain_2"/>
</dbReference>
<proteinExistence type="predicted"/>